<accession>A0ACC2JV64</accession>
<evidence type="ECO:0000313" key="2">
    <source>
        <dbReference type="Proteomes" id="UP001153332"/>
    </source>
</evidence>
<name>A0ACC2JV64_9PEZI</name>
<dbReference type="EMBL" id="JAPUUL010000330">
    <property type="protein sequence ID" value="KAJ8131237.1"/>
    <property type="molecule type" value="Genomic_DNA"/>
</dbReference>
<reference evidence="1" key="1">
    <citation type="submission" date="2022-12" db="EMBL/GenBank/DDBJ databases">
        <title>Genome Sequence of Lasiodiplodia mahajangana.</title>
        <authorList>
            <person name="Buettner E."/>
        </authorList>
    </citation>
    <scope>NUCLEOTIDE SEQUENCE</scope>
    <source>
        <strain evidence="1">VT137</strain>
    </source>
</reference>
<gene>
    <name evidence="1" type="ORF">O1611_g2389</name>
</gene>
<proteinExistence type="predicted"/>
<keyword evidence="2" id="KW-1185">Reference proteome</keyword>
<dbReference type="Proteomes" id="UP001153332">
    <property type="component" value="Unassembled WGS sequence"/>
</dbReference>
<evidence type="ECO:0000313" key="1">
    <source>
        <dbReference type="EMBL" id="KAJ8131237.1"/>
    </source>
</evidence>
<protein>
    <submittedName>
        <fullName evidence="1">Uncharacterized protein</fullName>
    </submittedName>
</protein>
<organism evidence="1 2">
    <name type="scientific">Lasiodiplodia mahajangana</name>
    <dbReference type="NCBI Taxonomy" id="1108764"/>
    <lineage>
        <taxon>Eukaryota</taxon>
        <taxon>Fungi</taxon>
        <taxon>Dikarya</taxon>
        <taxon>Ascomycota</taxon>
        <taxon>Pezizomycotina</taxon>
        <taxon>Dothideomycetes</taxon>
        <taxon>Dothideomycetes incertae sedis</taxon>
        <taxon>Botryosphaeriales</taxon>
        <taxon>Botryosphaeriaceae</taxon>
        <taxon>Lasiodiplodia</taxon>
    </lineage>
</organism>
<comment type="caution">
    <text evidence="1">The sequence shown here is derived from an EMBL/GenBank/DDBJ whole genome shotgun (WGS) entry which is preliminary data.</text>
</comment>
<sequence>MSPLASKPSPHPEAKRVITSEFVKSIDEHTLSDGQNVLSHNDVPNTAREHRATYRAERRESYPFMELGFVRYGASPEYSTTGGDILAIMDNGVELPRLDADGNLVSDSQHQPTELTSLSVTPPAIDGLDLLGRGRPPHGAQDEEDSSLQLDQTRRRGVFLDTPFSRPSINVDFIPEEQKSLAHFFHFPEGESKEFAPDDQGDALGYQDGSPS</sequence>